<reference evidence="2" key="2">
    <citation type="journal article" date="2015" name="Data Brief">
        <title>Shoot transcriptome of the giant reed, Arundo donax.</title>
        <authorList>
            <person name="Barrero R.A."/>
            <person name="Guerrero F.D."/>
            <person name="Moolhuijzen P."/>
            <person name="Goolsby J.A."/>
            <person name="Tidwell J."/>
            <person name="Bellgard S.E."/>
            <person name="Bellgard M.I."/>
        </authorList>
    </citation>
    <scope>NUCLEOTIDE SEQUENCE</scope>
    <source>
        <tissue evidence="2">Shoot tissue taken approximately 20 cm above the soil surface</tissue>
    </source>
</reference>
<name>A0A0A9CK87_ARUDO</name>
<feature type="region of interest" description="Disordered" evidence="1">
    <location>
        <begin position="81"/>
        <end position="100"/>
    </location>
</feature>
<feature type="region of interest" description="Disordered" evidence="1">
    <location>
        <begin position="51"/>
        <end position="76"/>
    </location>
</feature>
<organism evidence="2">
    <name type="scientific">Arundo donax</name>
    <name type="common">Giant reed</name>
    <name type="synonym">Donax arundinaceus</name>
    <dbReference type="NCBI Taxonomy" id="35708"/>
    <lineage>
        <taxon>Eukaryota</taxon>
        <taxon>Viridiplantae</taxon>
        <taxon>Streptophyta</taxon>
        <taxon>Embryophyta</taxon>
        <taxon>Tracheophyta</taxon>
        <taxon>Spermatophyta</taxon>
        <taxon>Magnoliopsida</taxon>
        <taxon>Liliopsida</taxon>
        <taxon>Poales</taxon>
        <taxon>Poaceae</taxon>
        <taxon>PACMAD clade</taxon>
        <taxon>Arundinoideae</taxon>
        <taxon>Arundineae</taxon>
        <taxon>Arundo</taxon>
    </lineage>
</organism>
<feature type="compositionally biased region" description="Basic residues" evidence="1">
    <location>
        <begin position="89"/>
        <end position="100"/>
    </location>
</feature>
<evidence type="ECO:0000256" key="1">
    <source>
        <dbReference type="SAM" id="MobiDB-lite"/>
    </source>
</evidence>
<dbReference type="AlphaFoldDB" id="A0A0A9CK87"/>
<protein>
    <submittedName>
        <fullName evidence="2">Uncharacterized protein</fullName>
    </submittedName>
</protein>
<accession>A0A0A9CK87</accession>
<evidence type="ECO:0000313" key="2">
    <source>
        <dbReference type="EMBL" id="JAD76684.1"/>
    </source>
</evidence>
<reference evidence="2" key="1">
    <citation type="submission" date="2014-09" db="EMBL/GenBank/DDBJ databases">
        <authorList>
            <person name="Magalhaes I.L.F."/>
            <person name="Oliveira U."/>
            <person name="Santos F.R."/>
            <person name="Vidigal T.H.D.A."/>
            <person name="Brescovit A.D."/>
            <person name="Santos A.J."/>
        </authorList>
    </citation>
    <scope>NUCLEOTIDE SEQUENCE</scope>
    <source>
        <tissue evidence="2">Shoot tissue taken approximately 20 cm above the soil surface</tissue>
    </source>
</reference>
<proteinExistence type="predicted"/>
<dbReference type="EMBL" id="GBRH01221211">
    <property type="protein sequence ID" value="JAD76684.1"/>
    <property type="molecule type" value="Transcribed_RNA"/>
</dbReference>
<sequence length="100" mass="11174">MNQQLYGSGSFVLTCICSSKGVRQQNILDIIQTSTKYSNMRASYQYRWPNGPARGPQVLARPKHSTSRWPSCPGRPGTGCRSVLGLKARPNRQHGHNPNY</sequence>